<evidence type="ECO:0000313" key="2">
    <source>
        <dbReference type="EMBL" id="SJZ87868.1"/>
    </source>
</evidence>
<dbReference type="Proteomes" id="UP000190061">
    <property type="component" value="Unassembled WGS sequence"/>
</dbReference>
<dbReference type="AlphaFoldDB" id="A0A1T4PAM7"/>
<keyword evidence="3" id="KW-1185">Reference proteome</keyword>
<dbReference type="EMBL" id="FUXP01000002">
    <property type="protein sequence ID" value="SJZ87868.1"/>
    <property type="molecule type" value="Genomic_DNA"/>
</dbReference>
<organism evidence="2 3">
    <name type="scientific">Lysobacter spongiicola DSM 21749</name>
    <dbReference type="NCBI Taxonomy" id="1122188"/>
    <lineage>
        <taxon>Bacteria</taxon>
        <taxon>Pseudomonadati</taxon>
        <taxon>Pseudomonadota</taxon>
        <taxon>Gammaproteobacteria</taxon>
        <taxon>Lysobacterales</taxon>
        <taxon>Lysobacteraceae</taxon>
        <taxon>Novilysobacter</taxon>
    </lineage>
</organism>
<evidence type="ECO:0000256" key="1">
    <source>
        <dbReference type="SAM" id="SignalP"/>
    </source>
</evidence>
<keyword evidence="1" id="KW-0732">Signal</keyword>
<accession>A0A1T4PAM7</accession>
<reference evidence="2 3" key="1">
    <citation type="submission" date="2017-02" db="EMBL/GenBank/DDBJ databases">
        <authorList>
            <person name="Peterson S.W."/>
        </authorList>
    </citation>
    <scope>NUCLEOTIDE SEQUENCE [LARGE SCALE GENOMIC DNA]</scope>
    <source>
        <strain evidence="2 3">DSM 21749</strain>
    </source>
</reference>
<protein>
    <recommendedName>
        <fullName evidence="4">Membrane-bound lysozyme-inhibitor of c-type lysozyme</fullName>
    </recommendedName>
</protein>
<proteinExistence type="predicted"/>
<feature type="chain" id="PRO_5012029669" description="Membrane-bound lysozyme-inhibitor of c-type lysozyme" evidence="1">
    <location>
        <begin position="22"/>
        <end position="126"/>
    </location>
</feature>
<feature type="signal peptide" evidence="1">
    <location>
        <begin position="1"/>
        <end position="21"/>
    </location>
</feature>
<dbReference type="RefSeq" id="WP_078757718.1">
    <property type="nucleotide sequence ID" value="NZ_FUXP01000002.1"/>
</dbReference>
<name>A0A1T4PAM7_9GAMM</name>
<dbReference type="PROSITE" id="PS51257">
    <property type="entry name" value="PROKAR_LIPOPROTEIN"/>
    <property type="match status" value="1"/>
</dbReference>
<sequence length="126" mass="13236">MSTSVRLAALLSATIVLSACGAPEVPERMPFAEPGVEFEITPVDRNCTPDGAYVARVSWEVPQSMGSKIEVQVGADERKVFTRSNEAVGSEETGQWTSAGMVFVLTERDSGMVLAAKQAGPGNCGG</sequence>
<gene>
    <name evidence="2" type="ORF">SAMN02745674_01144</name>
</gene>
<dbReference type="OrthoDB" id="6025825at2"/>
<evidence type="ECO:0000313" key="3">
    <source>
        <dbReference type="Proteomes" id="UP000190061"/>
    </source>
</evidence>
<evidence type="ECO:0008006" key="4">
    <source>
        <dbReference type="Google" id="ProtNLM"/>
    </source>
</evidence>